<evidence type="ECO:0000259" key="1">
    <source>
        <dbReference type="Pfam" id="PF07589"/>
    </source>
</evidence>
<dbReference type="Pfam" id="PF07589">
    <property type="entry name" value="PEP-CTERM"/>
    <property type="match status" value="1"/>
</dbReference>
<reference evidence="2 3" key="1">
    <citation type="submission" date="2015-05" db="EMBL/GenBank/DDBJ databases">
        <authorList>
            <person name="Tang B."/>
            <person name="Yu Y."/>
        </authorList>
    </citation>
    <scope>NUCLEOTIDE SEQUENCE [LARGE SCALE GENOMIC DNA]</scope>
    <source>
        <strain evidence="2 3">DSM 7029</strain>
    </source>
</reference>
<dbReference type="Proteomes" id="UP000035352">
    <property type="component" value="Chromosome"/>
</dbReference>
<protein>
    <recommendedName>
        <fullName evidence="1">Ice-binding protein C-terminal domain-containing protein</fullName>
    </recommendedName>
</protein>
<dbReference type="EMBL" id="CP011371">
    <property type="protein sequence ID" value="AKJ31955.1"/>
    <property type="molecule type" value="Genomic_DNA"/>
</dbReference>
<organism evidence="2 3">
    <name type="scientific">Caldimonas brevitalea</name>
    <dbReference type="NCBI Taxonomy" id="413882"/>
    <lineage>
        <taxon>Bacteria</taxon>
        <taxon>Pseudomonadati</taxon>
        <taxon>Pseudomonadota</taxon>
        <taxon>Betaproteobacteria</taxon>
        <taxon>Burkholderiales</taxon>
        <taxon>Sphaerotilaceae</taxon>
        <taxon>Caldimonas</taxon>
    </lineage>
</organism>
<sequence>MRFEVIDLDRHDGVEAGYRFGKTFSDATGADLLAYPDRQGLQKGSSSSEFMAPLTAELSRPGLRAVASLDPLSGGKVSSNLWRRGELLSQLYTYRDVPYLQPPTGELGILLKPNTQLIVTVDVAVRATDAGVLDGVYTTASASASIDSRAIDQPSEFENIGSTGTRTSTDEFAESWEHSASISTTMINRSDQLLDHALFLTLHADVSADVPAVPEPSTYALLAGGLGLLSFYTRRCRHAEARRAPPAA</sequence>
<name>A0A0G3BZI7_9BURK</name>
<gene>
    <name evidence="2" type="ORF">AAW51_5264</name>
</gene>
<dbReference type="KEGG" id="pbh:AAW51_5264"/>
<accession>A0A0G3BZI7</accession>
<dbReference type="InterPro" id="IPR013424">
    <property type="entry name" value="Ice-binding_C"/>
</dbReference>
<feature type="domain" description="Ice-binding protein C-terminal" evidence="1">
    <location>
        <begin position="212"/>
        <end position="235"/>
    </location>
</feature>
<evidence type="ECO:0000313" key="2">
    <source>
        <dbReference type="EMBL" id="AKJ31955.1"/>
    </source>
</evidence>
<evidence type="ECO:0000313" key="3">
    <source>
        <dbReference type="Proteomes" id="UP000035352"/>
    </source>
</evidence>
<dbReference type="NCBIfam" id="TIGR02595">
    <property type="entry name" value="PEP_CTERM"/>
    <property type="match status" value="1"/>
</dbReference>
<proteinExistence type="predicted"/>
<keyword evidence="3" id="KW-1185">Reference proteome</keyword>
<dbReference type="AlphaFoldDB" id="A0A0G3BZI7"/>